<dbReference type="GO" id="GO:0110051">
    <property type="term" value="P:metabolite repair"/>
    <property type="evidence" value="ECO:0007669"/>
    <property type="project" value="TreeGrafter"/>
</dbReference>
<keyword evidence="6 9" id="KW-0520">NAD</keyword>
<evidence type="ECO:0000256" key="2">
    <source>
        <dbReference type="ARBA" id="ARBA00022553"/>
    </source>
</evidence>
<feature type="domain" description="YjeF C-terminal" evidence="10">
    <location>
        <begin position="7"/>
        <end position="307"/>
    </location>
</feature>
<evidence type="ECO:0000256" key="5">
    <source>
        <dbReference type="ARBA" id="ARBA00022857"/>
    </source>
</evidence>
<protein>
    <recommendedName>
        <fullName evidence="9">ATP-dependent (S)-NAD(P)H-hydrate dehydratase</fullName>
        <ecNumber evidence="9">4.2.1.93</ecNumber>
    </recommendedName>
    <alternativeName>
        <fullName evidence="9">ATP-dependent NAD(P)HX dehydratase</fullName>
    </alternativeName>
</protein>
<evidence type="ECO:0000256" key="4">
    <source>
        <dbReference type="ARBA" id="ARBA00022840"/>
    </source>
</evidence>
<dbReference type="EC" id="4.2.1.93" evidence="9"/>
<evidence type="ECO:0000256" key="3">
    <source>
        <dbReference type="ARBA" id="ARBA00022741"/>
    </source>
</evidence>
<evidence type="ECO:0000259" key="10">
    <source>
        <dbReference type="PROSITE" id="PS51383"/>
    </source>
</evidence>
<evidence type="ECO:0000313" key="11">
    <source>
        <dbReference type="EMBL" id="GAA99273.1"/>
    </source>
</evidence>
<evidence type="ECO:0000256" key="8">
    <source>
        <dbReference type="ARBA" id="ARBA00047472"/>
    </source>
</evidence>
<dbReference type="GO" id="GO:0046496">
    <property type="term" value="P:nicotinamide nucleotide metabolic process"/>
    <property type="evidence" value="ECO:0007669"/>
    <property type="project" value="UniProtKB-UniRule"/>
</dbReference>
<feature type="binding site" evidence="9">
    <location>
        <begin position="202"/>
        <end position="206"/>
    </location>
    <ligand>
        <name>ATP</name>
        <dbReference type="ChEBI" id="CHEBI:30616"/>
    </ligand>
</feature>
<proteinExistence type="inferred from homology"/>
<feature type="binding site" evidence="9">
    <location>
        <position position="111"/>
    </location>
    <ligand>
        <name>(6S)-NADPHX</name>
        <dbReference type="ChEBI" id="CHEBI:64076"/>
    </ligand>
</feature>
<dbReference type="EMBL" id="BABT02000220">
    <property type="protein sequence ID" value="GAA99273.1"/>
    <property type="molecule type" value="Genomic_DNA"/>
</dbReference>
<dbReference type="GO" id="GO:0005737">
    <property type="term" value="C:cytoplasm"/>
    <property type="evidence" value="ECO:0007669"/>
    <property type="project" value="UniProtKB-SubCell"/>
</dbReference>
<keyword evidence="3 9" id="KW-0547">Nucleotide-binding</keyword>
<dbReference type="FunFam" id="3.40.1190.20:FF:000023">
    <property type="entry name" value="ATP-dependent (S)-NAD(P)H-hydrate dehydratase"/>
    <property type="match status" value="1"/>
</dbReference>
<sequence length="309" mass="33051">MSSASQLNAEIRRIIPSLSSDKHKGQAGRVGVIGGSKDYTGAPYFSSYSAMRLGADLAHVICEPSAGNVIKTYSPDLIVHRLLAQDGDPKAIEEELKALLSRLHIIVVGPGLGREQHMQDAARSAIELARKDAKYVVIDADGLFLVQSEPEVIKGYKRAILTPNVVEFGRLCSKMGIDQKGDPDTLAKQLANALGGLTVLQKGAVDVISNGKDVLKCDEAGGLKRCGGQGDVLSGTVGTFMAWAKTYEEGQEDDGAERIPTERLPLLAAFAGATITRTCSHRAFDRTGRAMQTSDLLEEVGKAYVQHFG</sequence>
<keyword evidence="7 9" id="KW-0456">Lyase</keyword>
<dbReference type="AlphaFoldDB" id="G7E9F4"/>
<comment type="similarity">
    <text evidence="9">Belongs to the NnrD/CARKD family.</text>
</comment>
<dbReference type="NCBIfam" id="TIGR00196">
    <property type="entry name" value="yjeF_cterm"/>
    <property type="match status" value="1"/>
</dbReference>
<dbReference type="PROSITE" id="PS01050">
    <property type="entry name" value="YJEF_C_2"/>
    <property type="match status" value="1"/>
</dbReference>
<keyword evidence="5" id="KW-0521">NADP</keyword>
<dbReference type="OrthoDB" id="8110916at2759"/>
<dbReference type="InterPro" id="IPR017953">
    <property type="entry name" value="Carbohydrate_kinase_pred_CS"/>
</dbReference>
<feature type="binding site" evidence="9">
    <location>
        <position position="231"/>
    </location>
    <ligand>
        <name>(6S)-NADPHX</name>
        <dbReference type="ChEBI" id="CHEBI:64076"/>
    </ligand>
</feature>
<comment type="caution">
    <text evidence="11">The sequence shown here is derived from an EMBL/GenBank/DDBJ whole genome shotgun (WGS) entry which is preliminary data.</text>
</comment>
<dbReference type="HAMAP" id="MF_01965">
    <property type="entry name" value="NADHX_dehydratase"/>
    <property type="match status" value="1"/>
</dbReference>
<comment type="catalytic activity">
    <reaction evidence="8 9">
        <text>(6S)-NADPHX + ATP = ADP + phosphate + NADPH + H(+)</text>
        <dbReference type="Rhea" id="RHEA:32231"/>
        <dbReference type="ChEBI" id="CHEBI:15378"/>
        <dbReference type="ChEBI" id="CHEBI:30616"/>
        <dbReference type="ChEBI" id="CHEBI:43474"/>
        <dbReference type="ChEBI" id="CHEBI:57783"/>
        <dbReference type="ChEBI" id="CHEBI:64076"/>
        <dbReference type="ChEBI" id="CHEBI:456216"/>
        <dbReference type="EC" id="4.2.1.93"/>
    </reaction>
</comment>
<dbReference type="PROSITE" id="PS51383">
    <property type="entry name" value="YJEF_C_3"/>
    <property type="match status" value="1"/>
</dbReference>
<gene>
    <name evidence="11" type="primary">Mo05968</name>
    <name evidence="11" type="ORF">E5Q_05968</name>
</gene>
<evidence type="ECO:0000256" key="1">
    <source>
        <dbReference type="ARBA" id="ARBA00022490"/>
    </source>
</evidence>
<dbReference type="Proteomes" id="UP000009131">
    <property type="component" value="Unassembled WGS sequence"/>
</dbReference>
<keyword evidence="12" id="KW-1185">Reference proteome</keyword>
<dbReference type="InParanoid" id="G7E9F4"/>
<dbReference type="GO" id="GO:0005524">
    <property type="term" value="F:ATP binding"/>
    <property type="evidence" value="ECO:0007669"/>
    <property type="project" value="UniProtKB-KW"/>
</dbReference>
<feature type="binding site" evidence="9">
    <location>
        <begin position="164"/>
        <end position="170"/>
    </location>
    <ligand>
        <name>(6S)-NADPHX</name>
        <dbReference type="ChEBI" id="CHEBI:64076"/>
    </ligand>
</feature>
<dbReference type="RefSeq" id="XP_014568341.1">
    <property type="nucleotide sequence ID" value="XM_014712855.1"/>
</dbReference>
<dbReference type="PANTHER" id="PTHR12592">
    <property type="entry name" value="ATP-DEPENDENT (S)-NAD(P)H-HYDRATE DEHYDRATASE FAMILY MEMBER"/>
    <property type="match status" value="1"/>
</dbReference>
<evidence type="ECO:0000256" key="6">
    <source>
        <dbReference type="ARBA" id="ARBA00023027"/>
    </source>
</evidence>
<organism evidence="11 12">
    <name type="scientific">Mixia osmundae (strain CBS 9802 / IAM 14324 / JCM 22182 / KY 12970)</name>
    <dbReference type="NCBI Taxonomy" id="764103"/>
    <lineage>
        <taxon>Eukaryota</taxon>
        <taxon>Fungi</taxon>
        <taxon>Dikarya</taxon>
        <taxon>Basidiomycota</taxon>
        <taxon>Pucciniomycotina</taxon>
        <taxon>Mixiomycetes</taxon>
        <taxon>Mixiales</taxon>
        <taxon>Mixiaceae</taxon>
        <taxon>Mixia</taxon>
    </lineage>
</organism>
<dbReference type="InterPro" id="IPR029056">
    <property type="entry name" value="Ribokinase-like"/>
</dbReference>
<keyword evidence="2 9" id="KW-0597">Phosphoprotein</keyword>
<evidence type="ECO:0000256" key="7">
    <source>
        <dbReference type="ARBA" id="ARBA00023239"/>
    </source>
</evidence>
<keyword evidence="4 9" id="KW-0067">ATP-binding</keyword>
<dbReference type="OMA" id="WRAAYHN"/>
<comment type="catalytic activity">
    <reaction evidence="9">
        <text>(6S)-NADHX + ATP = ADP + phosphate + NADH + H(+)</text>
        <dbReference type="Rhea" id="RHEA:19017"/>
        <dbReference type="ChEBI" id="CHEBI:15378"/>
        <dbReference type="ChEBI" id="CHEBI:30616"/>
        <dbReference type="ChEBI" id="CHEBI:43474"/>
        <dbReference type="ChEBI" id="CHEBI:57945"/>
        <dbReference type="ChEBI" id="CHEBI:64074"/>
        <dbReference type="ChEBI" id="CHEBI:456216"/>
        <dbReference type="EC" id="4.2.1.93"/>
    </reaction>
</comment>
<feature type="binding site" evidence="9">
    <location>
        <begin position="221"/>
        <end position="230"/>
    </location>
    <ligand>
        <name>ATP</name>
        <dbReference type="ChEBI" id="CHEBI:30616"/>
    </ligand>
</feature>
<dbReference type="GO" id="GO:0047453">
    <property type="term" value="F:ATP-dependent NAD(P)H-hydrate dehydratase activity"/>
    <property type="evidence" value="ECO:0007669"/>
    <property type="project" value="UniProtKB-UniRule"/>
</dbReference>
<dbReference type="Gene3D" id="3.40.1190.20">
    <property type="match status" value="1"/>
</dbReference>
<evidence type="ECO:0000313" key="12">
    <source>
        <dbReference type="Proteomes" id="UP000009131"/>
    </source>
</evidence>
<dbReference type="CDD" id="cd01171">
    <property type="entry name" value="YXKO-related"/>
    <property type="match status" value="1"/>
</dbReference>
<dbReference type="InterPro" id="IPR000631">
    <property type="entry name" value="CARKD"/>
</dbReference>
<dbReference type="HOGENOM" id="CLU_030651_3_0_1"/>
<accession>G7E9F4</accession>
<dbReference type="eggNOG" id="KOG3974">
    <property type="taxonomic scope" value="Eukaryota"/>
</dbReference>
<dbReference type="PANTHER" id="PTHR12592:SF0">
    <property type="entry name" value="ATP-DEPENDENT (S)-NAD(P)H-HYDRATE DEHYDRATASE"/>
    <property type="match status" value="1"/>
</dbReference>
<name>G7E9F4_MIXOS</name>
<comment type="function">
    <text evidence="9">Catalyzes the dehydration of the S-form of NAD(P)HX at the expense of ATP, which is converted to ADP. Together with NAD(P)HX epimerase, which catalyzes the epimerization of the S- and R-forms, the enzyme allows the repair of both epimers of NAD(P)HX, a damaged form of NAD(P)H that is a result of enzymatic or heat-dependent hydration.</text>
</comment>
<reference evidence="11 12" key="1">
    <citation type="journal article" date="2011" name="J. Gen. Appl. Microbiol.">
        <title>Draft genome sequencing of the enigmatic basidiomycete Mixia osmundae.</title>
        <authorList>
            <person name="Nishida H."/>
            <person name="Nagatsuka Y."/>
            <person name="Sugiyama J."/>
        </authorList>
    </citation>
    <scope>NUCLEOTIDE SEQUENCE [LARGE SCALE GENOMIC DNA]</scope>
    <source>
        <strain evidence="12">CBS 9802 / IAM 14324 / JCM 22182 / KY 12970</strain>
    </source>
</reference>
<reference evidence="11 12" key="2">
    <citation type="journal article" date="2012" name="Open Biol.">
        <title>Characteristics of nucleosomes and linker DNA regions on the genome of the basidiomycete Mixia osmundae revealed by mono- and dinucleosome mapping.</title>
        <authorList>
            <person name="Nishida H."/>
            <person name="Kondo S."/>
            <person name="Matsumoto T."/>
            <person name="Suzuki Y."/>
            <person name="Yoshikawa H."/>
            <person name="Taylor T.D."/>
            <person name="Sugiyama J."/>
        </authorList>
    </citation>
    <scope>NUCLEOTIDE SEQUENCE [LARGE SCALE GENOMIC DNA]</scope>
    <source>
        <strain evidence="12">CBS 9802 / IAM 14324 / JCM 22182 / KY 12970</strain>
    </source>
</reference>
<comment type="cofactor">
    <cofactor evidence="9">
        <name>Mg(2+)</name>
        <dbReference type="ChEBI" id="CHEBI:18420"/>
    </cofactor>
</comment>
<comment type="subcellular location">
    <subcellularLocation>
        <location evidence="9">Cytoplasm</location>
    </subcellularLocation>
</comment>
<dbReference type="SUPFAM" id="SSF53613">
    <property type="entry name" value="Ribokinase-like"/>
    <property type="match status" value="1"/>
</dbReference>
<dbReference type="STRING" id="764103.G7E9F4"/>
<dbReference type="Pfam" id="PF01256">
    <property type="entry name" value="Carb_kinase"/>
    <property type="match status" value="1"/>
</dbReference>
<evidence type="ECO:0000256" key="9">
    <source>
        <dbReference type="HAMAP-Rule" id="MF_03157"/>
    </source>
</evidence>
<dbReference type="FunCoup" id="G7E9F4">
    <property type="interactions" value="20"/>
</dbReference>
<keyword evidence="1 9" id="KW-0963">Cytoplasm</keyword>